<dbReference type="GO" id="GO:0016020">
    <property type="term" value="C:membrane"/>
    <property type="evidence" value="ECO:0007669"/>
    <property type="project" value="InterPro"/>
</dbReference>
<feature type="region of interest" description="Disordered" evidence="2">
    <location>
        <begin position="1"/>
        <end position="32"/>
    </location>
</feature>
<proteinExistence type="inferred from homology"/>
<reference evidence="4 5" key="1">
    <citation type="submission" date="2023-03" db="EMBL/GenBank/DDBJ databases">
        <title>High-quality genome of Scylla paramamosain provides insights in environmental adaptation.</title>
        <authorList>
            <person name="Zhang L."/>
        </authorList>
    </citation>
    <scope>NUCLEOTIDE SEQUENCE [LARGE SCALE GENOMIC DNA]</scope>
    <source>
        <strain evidence="4">LZ_2023a</strain>
        <tissue evidence="4">Muscle</tissue>
    </source>
</reference>
<dbReference type="InterPro" id="IPR001320">
    <property type="entry name" value="Iontro_rcpt_C"/>
</dbReference>
<comment type="caution">
    <text evidence="4">The sequence shown here is derived from an EMBL/GenBank/DDBJ whole genome shotgun (WGS) entry which is preliminary data.</text>
</comment>
<dbReference type="Gene3D" id="1.10.287.70">
    <property type="match status" value="1"/>
</dbReference>
<dbReference type="Pfam" id="PF00060">
    <property type="entry name" value="Lig_chan"/>
    <property type="match status" value="1"/>
</dbReference>
<evidence type="ECO:0000256" key="1">
    <source>
        <dbReference type="ARBA" id="ARBA00008685"/>
    </source>
</evidence>
<feature type="region of interest" description="Disordered" evidence="2">
    <location>
        <begin position="46"/>
        <end position="67"/>
    </location>
</feature>
<evidence type="ECO:0000259" key="3">
    <source>
        <dbReference type="Pfam" id="PF00060"/>
    </source>
</evidence>
<name>A0AAW0U963_SCYPA</name>
<organism evidence="4 5">
    <name type="scientific">Scylla paramamosain</name>
    <name type="common">Mud crab</name>
    <dbReference type="NCBI Taxonomy" id="85552"/>
    <lineage>
        <taxon>Eukaryota</taxon>
        <taxon>Metazoa</taxon>
        <taxon>Ecdysozoa</taxon>
        <taxon>Arthropoda</taxon>
        <taxon>Crustacea</taxon>
        <taxon>Multicrustacea</taxon>
        <taxon>Malacostraca</taxon>
        <taxon>Eumalacostraca</taxon>
        <taxon>Eucarida</taxon>
        <taxon>Decapoda</taxon>
        <taxon>Pleocyemata</taxon>
        <taxon>Brachyura</taxon>
        <taxon>Eubrachyura</taxon>
        <taxon>Portunoidea</taxon>
        <taxon>Portunidae</taxon>
        <taxon>Portuninae</taxon>
        <taxon>Scylla</taxon>
    </lineage>
</organism>
<feature type="compositionally biased region" description="Basic and acidic residues" evidence="2">
    <location>
        <begin position="1"/>
        <end position="10"/>
    </location>
</feature>
<evidence type="ECO:0000313" key="5">
    <source>
        <dbReference type="Proteomes" id="UP001487740"/>
    </source>
</evidence>
<dbReference type="Proteomes" id="UP001487740">
    <property type="component" value="Unassembled WGS sequence"/>
</dbReference>
<protein>
    <recommendedName>
        <fullName evidence="3">Ionotropic glutamate receptor C-terminal domain-containing protein</fullName>
    </recommendedName>
</protein>
<keyword evidence="5" id="KW-1185">Reference proteome</keyword>
<gene>
    <name evidence="4" type="ORF">O3P69_005283</name>
</gene>
<feature type="domain" description="Ionotropic glutamate receptor C-terminal" evidence="3">
    <location>
        <begin position="157"/>
        <end position="233"/>
    </location>
</feature>
<evidence type="ECO:0000256" key="2">
    <source>
        <dbReference type="SAM" id="MobiDB-lite"/>
    </source>
</evidence>
<comment type="similarity">
    <text evidence="1">Belongs to the glutamate-gated ion channel (TC 1.A.10.1) family.</text>
</comment>
<accession>A0AAW0U963</accession>
<dbReference type="AlphaFoldDB" id="A0AAW0U963"/>
<evidence type="ECO:0000313" key="4">
    <source>
        <dbReference type="EMBL" id="KAK8396071.1"/>
    </source>
</evidence>
<dbReference type="GO" id="GO:0015276">
    <property type="term" value="F:ligand-gated monoatomic ion channel activity"/>
    <property type="evidence" value="ECO:0007669"/>
    <property type="project" value="InterPro"/>
</dbReference>
<sequence>MTVKEREGQRPYRLQCRSGGDGGQAAPVANDSGPTAAVDRLRQWPANRRGGLTAAVKRSRQSSPTARSLTMCVDRRVTDVAQGPVTTSIAEGMQKRPLEDGRYREVKALSNPECAATAPQRAHTVDSARNRGKMVKQGMTSREHDQATAVTGLESTAEPFRCVATSTLWTWGVLLSQSVPWMPLKDLSRSVAVLWLLMSFTLGSVYRSNLKAMIILPRIDLPFSSLDELAESNIDSILVNGSAIHFHIMLFFTLSVLSPELKHQLQPRAT</sequence>
<dbReference type="EMBL" id="JARAKH010000016">
    <property type="protein sequence ID" value="KAK8396071.1"/>
    <property type="molecule type" value="Genomic_DNA"/>
</dbReference>